<protein>
    <recommendedName>
        <fullName evidence="3">Flagellar protein FlgN</fullName>
    </recommendedName>
</protein>
<organism evidence="1 2">
    <name type="scientific">Ramlibacter humi</name>
    <dbReference type="NCBI Taxonomy" id="2530451"/>
    <lineage>
        <taxon>Bacteria</taxon>
        <taxon>Pseudomonadati</taxon>
        <taxon>Pseudomonadota</taxon>
        <taxon>Betaproteobacteria</taxon>
        <taxon>Burkholderiales</taxon>
        <taxon>Comamonadaceae</taxon>
        <taxon>Ramlibacter</taxon>
    </lineage>
</organism>
<dbReference type="EMBL" id="SMLK01000001">
    <property type="protein sequence ID" value="TFZ08370.1"/>
    <property type="molecule type" value="Genomic_DNA"/>
</dbReference>
<dbReference type="Proteomes" id="UP000297839">
    <property type="component" value="Unassembled WGS sequence"/>
</dbReference>
<dbReference type="AlphaFoldDB" id="A0A4Z0CD55"/>
<keyword evidence="2" id="KW-1185">Reference proteome</keyword>
<name>A0A4Z0CD55_9BURK</name>
<reference evidence="1 2" key="1">
    <citation type="submission" date="2019-03" db="EMBL/GenBank/DDBJ databases">
        <title>Ramlibacter sp. 18x22-1, whole genome shotgun sequence.</title>
        <authorList>
            <person name="Zhang X."/>
            <person name="Feng G."/>
            <person name="Zhu H."/>
        </authorList>
    </citation>
    <scope>NUCLEOTIDE SEQUENCE [LARGE SCALE GENOMIC DNA]</scope>
    <source>
        <strain evidence="1 2">18x22-1</strain>
    </source>
</reference>
<proteinExistence type="predicted"/>
<comment type="caution">
    <text evidence="1">The sequence shown here is derived from an EMBL/GenBank/DDBJ whole genome shotgun (WGS) entry which is preliminary data.</text>
</comment>
<accession>A0A4Z0CD55</accession>
<dbReference type="RefSeq" id="WP_135248306.1">
    <property type="nucleotide sequence ID" value="NZ_SMLK01000001.1"/>
</dbReference>
<evidence type="ECO:0000313" key="2">
    <source>
        <dbReference type="Proteomes" id="UP000297839"/>
    </source>
</evidence>
<evidence type="ECO:0008006" key="3">
    <source>
        <dbReference type="Google" id="ProtNLM"/>
    </source>
</evidence>
<evidence type="ECO:0000313" key="1">
    <source>
        <dbReference type="EMBL" id="TFZ08370.1"/>
    </source>
</evidence>
<sequence length="124" mass="12908">MTGGAERAIAQLETIVARQQEHLRRGEADALHALDAALRTGLALLGAQVRAGGLPLALKPRVAALSLACETCWRLAQRRGQDAEAALQALGAGQTRLQEARLRGVYGRTGGVSSGWRSGGTAIA</sequence>
<gene>
    <name evidence="1" type="ORF">EZ216_04235</name>
</gene>